<evidence type="ECO:0000256" key="7">
    <source>
        <dbReference type="PIRSR" id="PIRSR000025-2"/>
    </source>
</evidence>
<dbReference type="AlphaFoldDB" id="A0A329M9A3"/>
<dbReference type="Proteomes" id="UP000250369">
    <property type="component" value="Unassembled WGS sequence"/>
</dbReference>
<evidence type="ECO:0000256" key="3">
    <source>
        <dbReference type="ARBA" id="ARBA00022723"/>
    </source>
</evidence>
<dbReference type="PROSITE" id="PS51007">
    <property type="entry name" value="CYTC"/>
    <property type="match status" value="1"/>
</dbReference>
<keyword evidence="9" id="KW-0732">Signal</keyword>
<organism evidence="11 12">
    <name type="scientific">Paenibacillus contaminans</name>
    <dbReference type="NCBI Taxonomy" id="450362"/>
    <lineage>
        <taxon>Bacteria</taxon>
        <taxon>Bacillati</taxon>
        <taxon>Bacillota</taxon>
        <taxon>Bacilli</taxon>
        <taxon>Bacillales</taxon>
        <taxon>Paenibacillaceae</taxon>
        <taxon>Paenibacillus</taxon>
    </lineage>
</organism>
<evidence type="ECO:0000256" key="2">
    <source>
        <dbReference type="ARBA" id="ARBA00022617"/>
    </source>
</evidence>
<dbReference type="OrthoDB" id="7933886at2"/>
<feature type="binding site" description="covalent" evidence="6">
    <location>
        <position position="64"/>
    </location>
    <ligand>
        <name>heme c</name>
        <dbReference type="ChEBI" id="CHEBI:61717"/>
    </ligand>
</feature>
<sequence length="125" mass="12553">MSKTALAALLLCALASGGCATKKEEPKTSPSPGATAGTTASPSPGGSPSTVDAQSVYKQNCISCHGDNLEGKMGGNTNIAKVGAKLSKDKIANQISNGGGGMMAFKGKLKDEEINALAEWLAAKK</sequence>
<evidence type="ECO:0000256" key="4">
    <source>
        <dbReference type="ARBA" id="ARBA00022982"/>
    </source>
</evidence>
<dbReference type="Gene3D" id="1.10.760.10">
    <property type="entry name" value="Cytochrome c-like domain"/>
    <property type="match status" value="1"/>
</dbReference>
<dbReference type="InterPro" id="IPR036909">
    <property type="entry name" value="Cyt_c-like_dom_sf"/>
</dbReference>
<evidence type="ECO:0000259" key="10">
    <source>
        <dbReference type="PROSITE" id="PS51007"/>
    </source>
</evidence>
<feature type="binding site" description="axial binding residue" evidence="7">
    <location>
        <position position="65"/>
    </location>
    <ligand>
        <name>heme c</name>
        <dbReference type="ChEBI" id="CHEBI:61717"/>
    </ligand>
    <ligandPart>
        <name>Fe</name>
        <dbReference type="ChEBI" id="CHEBI:18248"/>
    </ligandPart>
</feature>
<keyword evidence="1" id="KW-0813">Transport</keyword>
<dbReference type="PROSITE" id="PS51257">
    <property type="entry name" value="PROKAR_LIPOPROTEIN"/>
    <property type="match status" value="1"/>
</dbReference>
<dbReference type="PIRSF" id="PIRSF000025">
    <property type="entry name" value="Cytc_Bsub_c550"/>
    <property type="match status" value="1"/>
</dbReference>
<evidence type="ECO:0000256" key="1">
    <source>
        <dbReference type="ARBA" id="ARBA00022448"/>
    </source>
</evidence>
<dbReference type="GO" id="GO:0016020">
    <property type="term" value="C:membrane"/>
    <property type="evidence" value="ECO:0007669"/>
    <property type="project" value="InterPro"/>
</dbReference>
<keyword evidence="12" id="KW-1185">Reference proteome</keyword>
<protein>
    <submittedName>
        <fullName evidence="11">Cytochrome c</fullName>
    </submittedName>
</protein>
<keyword evidence="2 6" id="KW-0349">Heme</keyword>
<dbReference type="EMBL" id="QMFB01000021">
    <property type="protein sequence ID" value="RAV16450.1"/>
    <property type="molecule type" value="Genomic_DNA"/>
</dbReference>
<proteinExistence type="predicted"/>
<dbReference type="PRINTS" id="PR00605">
    <property type="entry name" value="CYTCHROMECIC"/>
</dbReference>
<comment type="caution">
    <text evidence="11">The sequence shown here is derived from an EMBL/GenBank/DDBJ whole genome shotgun (WGS) entry which is preliminary data.</text>
</comment>
<dbReference type="GO" id="GO:0020037">
    <property type="term" value="F:heme binding"/>
    <property type="evidence" value="ECO:0007669"/>
    <property type="project" value="InterPro"/>
</dbReference>
<evidence type="ECO:0000256" key="8">
    <source>
        <dbReference type="SAM" id="MobiDB-lite"/>
    </source>
</evidence>
<evidence type="ECO:0000256" key="6">
    <source>
        <dbReference type="PIRSR" id="PIRSR000025-1"/>
    </source>
</evidence>
<feature type="chain" id="PRO_5039188621" evidence="9">
    <location>
        <begin position="21"/>
        <end position="125"/>
    </location>
</feature>
<dbReference type="InterPro" id="IPR012218">
    <property type="entry name" value="Cyt_c_BACSU-c550-type"/>
</dbReference>
<comment type="PTM">
    <text evidence="6">Binds 1 heme c group covalently per subunit.</text>
</comment>
<dbReference type="InterPro" id="IPR051811">
    <property type="entry name" value="Cytochrome_c550/c551-like"/>
</dbReference>
<name>A0A329M9A3_9BACL</name>
<feature type="compositionally biased region" description="Low complexity" evidence="8">
    <location>
        <begin position="28"/>
        <end position="50"/>
    </location>
</feature>
<keyword evidence="3 7" id="KW-0479">Metal-binding</keyword>
<dbReference type="GO" id="GO:0009055">
    <property type="term" value="F:electron transfer activity"/>
    <property type="evidence" value="ECO:0007669"/>
    <property type="project" value="InterPro"/>
</dbReference>
<gene>
    <name evidence="11" type="ORF">DQG23_28445</name>
</gene>
<dbReference type="GO" id="GO:0005506">
    <property type="term" value="F:iron ion binding"/>
    <property type="evidence" value="ECO:0007669"/>
    <property type="project" value="InterPro"/>
</dbReference>
<keyword evidence="4" id="KW-0249">Electron transport</keyword>
<evidence type="ECO:0000256" key="9">
    <source>
        <dbReference type="SAM" id="SignalP"/>
    </source>
</evidence>
<feature type="binding site" description="covalent" evidence="6">
    <location>
        <position position="61"/>
    </location>
    <ligand>
        <name>heme c</name>
        <dbReference type="ChEBI" id="CHEBI:61717"/>
    </ligand>
</feature>
<dbReference type="PANTHER" id="PTHR37823">
    <property type="entry name" value="CYTOCHROME C-553-LIKE"/>
    <property type="match status" value="1"/>
</dbReference>
<dbReference type="PANTHER" id="PTHR37823:SF4">
    <property type="entry name" value="MENAQUINOL-CYTOCHROME C REDUCTASE CYTOCHROME B_C SUBUNIT"/>
    <property type="match status" value="1"/>
</dbReference>
<keyword evidence="5 7" id="KW-0408">Iron</keyword>
<feature type="domain" description="Cytochrome c" evidence="10">
    <location>
        <begin position="48"/>
        <end position="125"/>
    </location>
</feature>
<feature type="region of interest" description="Disordered" evidence="8">
    <location>
        <begin position="20"/>
        <end position="52"/>
    </location>
</feature>
<dbReference type="Pfam" id="PF13442">
    <property type="entry name" value="Cytochrome_CBB3"/>
    <property type="match status" value="1"/>
</dbReference>
<evidence type="ECO:0000256" key="5">
    <source>
        <dbReference type="ARBA" id="ARBA00023004"/>
    </source>
</evidence>
<accession>A0A329M9A3</accession>
<dbReference type="InterPro" id="IPR008168">
    <property type="entry name" value="Cyt_C_IC"/>
</dbReference>
<dbReference type="SUPFAM" id="SSF46626">
    <property type="entry name" value="Cytochrome c"/>
    <property type="match status" value="1"/>
</dbReference>
<dbReference type="InterPro" id="IPR009056">
    <property type="entry name" value="Cyt_c-like_dom"/>
</dbReference>
<reference evidence="11 12" key="1">
    <citation type="journal article" date="2009" name="Int. J. Syst. Evol. Microbiol.">
        <title>Paenibacillus contaminans sp. nov., isolated from a contaminated laboratory plate.</title>
        <authorList>
            <person name="Chou J.H."/>
            <person name="Lee J.H."/>
            <person name="Lin M.C."/>
            <person name="Chang P.S."/>
            <person name="Arun A.B."/>
            <person name="Young C.C."/>
            <person name="Chen W.M."/>
        </authorList>
    </citation>
    <scope>NUCLEOTIDE SEQUENCE [LARGE SCALE GENOMIC DNA]</scope>
    <source>
        <strain evidence="11 12">CKOBP-6</strain>
    </source>
</reference>
<evidence type="ECO:0000313" key="11">
    <source>
        <dbReference type="EMBL" id="RAV16450.1"/>
    </source>
</evidence>
<feature type="binding site" description="axial binding residue" evidence="7">
    <location>
        <position position="102"/>
    </location>
    <ligand>
        <name>heme c</name>
        <dbReference type="ChEBI" id="CHEBI:61717"/>
    </ligand>
    <ligandPart>
        <name>Fe</name>
        <dbReference type="ChEBI" id="CHEBI:18248"/>
    </ligandPart>
</feature>
<evidence type="ECO:0000313" key="12">
    <source>
        <dbReference type="Proteomes" id="UP000250369"/>
    </source>
</evidence>
<feature type="signal peptide" evidence="9">
    <location>
        <begin position="1"/>
        <end position="20"/>
    </location>
</feature>